<dbReference type="EMBL" id="PCTR01000133">
    <property type="protein sequence ID" value="PIP85385.1"/>
    <property type="molecule type" value="Genomic_DNA"/>
</dbReference>
<evidence type="ECO:0000313" key="1">
    <source>
        <dbReference type="EMBL" id="PIP85385.1"/>
    </source>
</evidence>
<organism evidence="1 2">
    <name type="scientific">Candidatus Collierbacteria bacterium CG22_combo_CG10-13_8_21_14_all_43_12</name>
    <dbReference type="NCBI Taxonomy" id="1974537"/>
    <lineage>
        <taxon>Bacteria</taxon>
        <taxon>Candidatus Collieribacteriota</taxon>
    </lineage>
</organism>
<evidence type="ECO:0000313" key="2">
    <source>
        <dbReference type="Proteomes" id="UP000231136"/>
    </source>
</evidence>
<sequence>MFPQISKPVDYYIKNPQFQSSVIVPAIATVNKVLPEKIQIPTPNIMGVSTEYTQSPISSITEEISKQAASVAASLVEKSSKAVSDQFCSALLEKIKSECGK</sequence>
<dbReference type="Proteomes" id="UP000231136">
    <property type="component" value="Unassembled WGS sequence"/>
</dbReference>
<reference evidence="1 2" key="1">
    <citation type="submission" date="2017-09" db="EMBL/GenBank/DDBJ databases">
        <title>Depth-based differentiation of microbial function through sediment-hosted aquifers and enrichment of novel symbionts in the deep terrestrial subsurface.</title>
        <authorList>
            <person name="Probst A.J."/>
            <person name="Ladd B."/>
            <person name="Jarett J.K."/>
            <person name="Geller-Mcgrath D.E."/>
            <person name="Sieber C.M."/>
            <person name="Emerson J.B."/>
            <person name="Anantharaman K."/>
            <person name="Thomas B.C."/>
            <person name="Malmstrom R."/>
            <person name="Stieglmeier M."/>
            <person name="Klingl A."/>
            <person name="Woyke T."/>
            <person name="Ryan C.M."/>
            <person name="Banfield J.F."/>
        </authorList>
    </citation>
    <scope>NUCLEOTIDE SEQUENCE [LARGE SCALE GENOMIC DNA]</scope>
    <source>
        <strain evidence="1">CG22_combo_CG10-13_8_21_14_all_43_12</strain>
    </source>
</reference>
<proteinExistence type="predicted"/>
<protein>
    <submittedName>
        <fullName evidence="1">Uncharacterized protein</fullName>
    </submittedName>
</protein>
<dbReference type="AlphaFoldDB" id="A0A2H0DT86"/>
<gene>
    <name evidence="1" type="ORF">COW83_04490</name>
</gene>
<accession>A0A2H0DT86</accession>
<name>A0A2H0DT86_9BACT</name>
<comment type="caution">
    <text evidence="1">The sequence shown here is derived from an EMBL/GenBank/DDBJ whole genome shotgun (WGS) entry which is preliminary data.</text>
</comment>